<dbReference type="KEGG" id="bgp:BGL_2c25870"/>
<dbReference type="GO" id="GO:0050118">
    <property type="term" value="F:N-acetyldiaminopimelate deacetylase activity"/>
    <property type="evidence" value="ECO:0007669"/>
    <property type="project" value="UniProtKB-ARBA"/>
</dbReference>
<reference evidence="5" key="1">
    <citation type="submission" date="2011-03" db="EMBL/GenBank/DDBJ databases">
        <authorList>
            <person name="Voget S."/>
            <person name="Streit W.R."/>
            <person name="Jaeger K.E."/>
            <person name="Daniel R."/>
        </authorList>
    </citation>
    <scope>NUCLEOTIDE SEQUENCE [LARGE SCALE GENOMIC DNA]</scope>
    <source>
        <strain evidence="5">PG1</strain>
    </source>
</reference>
<keyword evidence="5" id="KW-1185">Reference proteome</keyword>
<evidence type="ECO:0000256" key="1">
    <source>
        <dbReference type="ARBA" id="ARBA00022801"/>
    </source>
</evidence>
<dbReference type="PANTHER" id="PTHR11014:SF63">
    <property type="entry name" value="METALLOPEPTIDASE, PUTATIVE (AFU_ORTHOLOGUE AFUA_6G09600)-RELATED"/>
    <property type="match status" value="1"/>
</dbReference>
<gene>
    <name evidence="4" type="ORF">BGL_2c25870</name>
</gene>
<keyword evidence="1 4" id="KW-0378">Hydrolase</keyword>
<dbReference type="GO" id="GO:0046872">
    <property type="term" value="F:metal ion binding"/>
    <property type="evidence" value="ECO:0007669"/>
    <property type="project" value="UniProtKB-KW"/>
</dbReference>
<dbReference type="PIRSF" id="PIRSF005962">
    <property type="entry name" value="Pept_M20D_amidohydro"/>
    <property type="match status" value="1"/>
</dbReference>
<dbReference type="HOGENOM" id="CLU_023257_0_1_4"/>
<feature type="binding site" evidence="2">
    <location>
        <position position="103"/>
    </location>
    <ligand>
        <name>Mn(2+)</name>
        <dbReference type="ChEBI" id="CHEBI:29035"/>
        <label>2</label>
    </ligand>
</feature>
<evidence type="ECO:0000313" key="4">
    <source>
        <dbReference type="EMBL" id="AJK50641.1"/>
    </source>
</evidence>
<dbReference type="EMBL" id="CP002581">
    <property type="protein sequence ID" value="AJK50641.1"/>
    <property type="molecule type" value="Genomic_DNA"/>
</dbReference>
<comment type="cofactor">
    <cofactor evidence="2">
        <name>Mn(2+)</name>
        <dbReference type="ChEBI" id="CHEBI:29035"/>
    </cofactor>
    <text evidence="2">The Mn(2+) ion enhances activity.</text>
</comment>
<organism evidence="4 5">
    <name type="scientific">Burkholderia plantarii</name>
    <dbReference type="NCBI Taxonomy" id="41899"/>
    <lineage>
        <taxon>Bacteria</taxon>
        <taxon>Pseudomonadati</taxon>
        <taxon>Pseudomonadota</taxon>
        <taxon>Betaproteobacteria</taxon>
        <taxon>Burkholderiales</taxon>
        <taxon>Burkholderiaceae</taxon>
        <taxon>Burkholderia</taxon>
    </lineage>
</organism>
<dbReference type="InterPro" id="IPR011650">
    <property type="entry name" value="Peptidase_M20_dimer"/>
</dbReference>
<dbReference type="InterPro" id="IPR036264">
    <property type="entry name" value="Bact_exopeptidase_dim_dom"/>
</dbReference>
<feature type="binding site" evidence="2">
    <location>
        <position position="368"/>
    </location>
    <ligand>
        <name>Mn(2+)</name>
        <dbReference type="ChEBI" id="CHEBI:29035"/>
        <label>2</label>
    </ligand>
</feature>
<keyword evidence="2" id="KW-0464">Manganese</keyword>
<feature type="binding site" evidence="2">
    <location>
        <position position="101"/>
    </location>
    <ligand>
        <name>Mn(2+)</name>
        <dbReference type="ChEBI" id="CHEBI:29035"/>
        <label>2</label>
    </ligand>
</feature>
<reference evidence="4 5" key="2">
    <citation type="journal article" date="2016" name="Appl. Microbiol. Biotechnol.">
        <title>Mutations improving production and secretion of extracellular lipase by Burkholderia glumae PG1.</title>
        <authorList>
            <person name="Knapp A."/>
            <person name="Voget S."/>
            <person name="Gao R."/>
            <person name="Zaburannyi N."/>
            <person name="Krysciak D."/>
            <person name="Breuer M."/>
            <person name="Hauer B."/>
            <person name="Streit W.R."/>
            <person name="Muller R."/>
            <person name="Daniel R."/>
            <person name="Jaeger K.E."/>
        </authorList>
    </citation>
    <scope>NUCLEOTIDE SEQUENCE [LARGE SCALE GENOMIC DNA]</scope>
    <source>
        <strain evidence="4 5">PG1</strain>
    </source>
</reference>
<feature type="binding site" evidence="2">
    <location>
        <position position="136"/>
    </location>
    <ligand>
        <name>Mn(2+)</name>
        <dbReference type="ChEBI" id="CHEBI:29035"/>
        <label>2</label>
    </ligand>
</feature>
<dbReference type="FunFam" id="3.30.70.360:FF:000001">
    <property type="entry name" value="N-acetyldiaminopimelate deacetylase"/>
    <property type="match status" value="1"/>
</dbReference>
<evidence type="ECO:0000256" key="2">
    <source>
        <dbReference type="PIRSR" id="PIRSR005962-1"/>
    </source>
</evidence>
<dbReference type="AlphaFoldDB" id="A0A0B6SEI3"/>
<dbReference type="Pfam" id="PF01546">
    <property type="entry name" value="Peptidase_M20"/>
    <property type="match status" value="1"/>
</dbReference>
<dbReference type="GO" id="GO:0019877">
    <property type="term" value="P:diaminopimelate biosynthetic process"/>
    <property type="evidence" value="ECO:0007669"/>
    <property type="project" value="UniProtKB-ARBA"/>
</dbReference>
<dbReference type="InterPro" id="IPR017439">
    <property type="entry name" value="Amidohydrolase"/>
</dbReference>
<sequence>MTLIESIQADAAELQAIRRDIHAHPEIGYDVFRTAELVAARLEGWGYVVTRNVGRTGVVGTLRRGTSPRAIGLRADMDALPVQEANRFAHRSTVAGAMHACGHDGHTAMLLGAARHLAREGGFDGTVQLFFQPAEEAGGGARAMIEDGLFERFPVDAVFGLHNWPGIAAGDFAVRPGPLMASTSLFRITLGGAGCHAAMPHLGRDPVFAAGQVLAALQGIVTRNRNPVDGAVLSVTQIHAGEAMNVVPTDAWLGGTVRTFSDATLELIERRMRAVVAATAAAFECESEVEFTHQYPATVNDAAQTAFAAGVMRELVGDEHVNATAEPTMAAEDFSFMLRERPGCYAFIGNGTGEHRAMGHGGGPCLLHNASYDFNDALLPVGAGYFVRLVERFLAPVQC</sequence>
<dbReference type="Proteomes" id="UP000031838">
    <property type="component" value="Chromosome 2"/>
</dbReference>
<dbReference type="NCBIfam" id="TIGR01891">
    <property type="entry name" value="amidohydrolases"/>
    <property type="match status" value="1"/>
</dbReference>
<dbReference type="SUPFAM" id="SSF53187">
    <property type="entry name" value="Zn-dependent exopeptidases"/>
    <property type="match status" value="1"/>
</dbReference>
<feature type="domain" description="Peptidase M20 dimerisation" evidence="3">
    <location>
        <begin position="186"/>
        <end position="281"/>
    </location>
</feature>
<dbReference type="Gene3D" id="3.40.630.10">
    <property type="entry name" value="Zn peptidases"/>
    <property type="match status" value="1"/>
</dbReference>
<keyword evidence="2" id="KW-0479">Metal-binding</keyword>
<proteinExistence type="predicted"/>
<evidence type="ECO:0000313" key="5">
    <source>
        <dbReference type="Proteomes" id="UP000031838"/>
    </source>
</evidence>
<evidence type="ECO:0000259" key="3">
    <source>
        <dbReference type="Pfam" id="PF07687"/>
    </source>
</evidence>
<dbReference type="Pfam" id="PF07687">
    <property type="entry name" value="M20_dimer"/>
    <property type="match status" value="1"/>
</dbReference>
<name>A0A0B6SEI3_BURPL</name>
<dbReference type="SUPFAM" id="SSF55031">
    <property type="entry name" value="Bacterial exopeptidase dimerisation domain"/>
    <property type="match status" value="1"/>
</dbReference>
<dbReference type="Gene3D" id="3.30.70.360">
    <property type="match status" value="1"/>
</dbReference>
<dbReference type="RefSeq" id="WP_042628883.1">
    <property type="nucleotide sequence ID" value="NZ_CP002581.1"/>
</dbReference>
<dbReference type="CDD" id="cd05666">
    <property type="entry name" value="M20_Acy1-like"/>
    <property type="match status" value="1"/>
</dbReference>
<dbReference type="InterPro" id="IPR002933">
    <property type="entry name" value="Peptidase_M20"/>
</dbReference>
<accession>A0A0B6SEI3</accession>
<dbReference type="PANTHER" id="PTHR11014">
    <property type="entry name" value="PEPTIDASE M20 FAMILY MEMBER"/>
    <property type="match status" value="1"/>
</dbReference>
<protein>
    <submittedName>
        <fullName evidence="4">Putative peptidase M20D/ amidohydrolase family</fullName>
    </submittedName>
</protein>
<feature type="binding site" evidence="2">
    <location>
        <position position="162"/>
    </location>
    <ligand>
        <name>Mn(2+)</name>
        <dbReference type="ChEBI" id="CHEBI:29035"/>
        <label>2</label>
    </ligand>
</feature>